<evidence type="ECO:0000256" key="1">
    <source>
        <dbReference type="PROSITE-ProRule" id="PRU00339"/>
    </source>
</evidence>
<reference evidence="2 3" key="1">
    <citation type="submission" date="2015-09" db="EMBL/GenBank/DDBJ databases">
        <title>Draft genome sequence of Kouleothrix aurantiaca JCM 19913.</title>
        <authorList>
            <person name="Hemp J."/>
        </authorList>
    </citation>
    <scope>NUCLEOTIDE SEQUENCE [LARGE SCALE GENOMIC DNA]</scope>
    <source>
        <strain evidence="2 3">COM-B</strain>
    </source>
</reference>
<keyword evidence="1" id="KW-0802">TPR repeat</keyword>
<dbReference type="PROSITE" id="PS50005">
    <property type="entry name" value="TPR"/>
    <property type="match status" value="3"/>
</dbReference>
<dbReference type="PROSITE" id="PS50293">
    <property type="entry name" value="TPR_REGION"/>
    <property type="match status" value="1"/>
</dbReference>
<evidence type="ECO:0000313" key="2">
    <source>
        <dbReference type="EMBL" id="KPV48779.1"/>
    </source>
</evidence>
<feature type="repeat" description="TPR" evidence="1">
    <location>
        <begin position="76"/>
        <end position="109"/>
    </location>
</feature>
<accession>A0A0P9DFH0</accession>
<feature type="non-terminal residue" evidence="2">
    <location>
        <position position="1"/>
    </location>
</feature>
<organism evidence="2 3">
    <name type="scientific">Kouleothrix aurantiaca</name>
    <dbReference type="NCBI Taxonomy" id="186479"/>
    <lineage>
        <taxon>Bacteria</taxon>
        <taxon>Bacillati</taxon>
        <taxon>Chloroflexota</taxon>
        <taxon>Chloroflexia</taxon>
        <taxon>Chloroflexales</taxon>
        <taxon>Roseiflexineae</taxon>
        <taxon>Roseiflexaceae</taxon>
        <taxon>Kouleothrix</taxon>
    </lineage>
</organism>
<dbReference type="PANTHER" id="PTHR44749:SF1">
    <property type="entry name" value="TETRATRICOPEPTIDE-LIKE HELICAL DOMAIN-CONTAINING PROTEIN"/>
    <property type="match status" value="1"/>
</dbReference>
<name>A0A0P9DFH0_9CHLR</name>
<dbReference type="EMBL" id="LJCR01002400">
    <property type="protein sequence ID" value="KPV48779.1"/>
    <property type="molecule type" value="Genomic_DNA"/>
</dbReference>
<dbReference type="InterPro" id="IPR019734">
    <property type="entry name" value="TPR_rpt"/>
</dbReference>
<comment type="caution">
    <text evidence="2">The sequence shown here is derived from an EMBL/GenBank/DDBJ whole genome shotgun (WGS) entry which is preliminary data.</text>
</comment>
<dbReference type="Pfam" id="PF14559">
    <property type="entry name" value="TPR_19"/>
    <property type="match status" value="1"/>
</dbReference>
<dbReference type="GO" id="GO:0045892">
    <property type="term" value="P:negative regulation of DNA-templated transcription"/>
    <property type="evidence" value="ECO:0007669"/>
    <property type="project" value="InterPro"/>
</dbReference>
<dbReference type="Pfam" id="PF13181">
    <property type="entry name" value="TPR_8"/>
    <property type="match status" value="1"/>
</dbReference>
<protein>
    <submittedName>
        <fullName evidence="2">Uncharacterized protein</fullName>
    </submittedName>
</protein>
<dbReference type="Proteomes" id="UP000050509">
    <property type="component" value="Unassembled WGS sequence"/>
</dbReference>
<proteinExistence type="predicted"/>
<dbReference type="InterPro" id="IPR011990">
    <property type="entry name" value="TPR-like_helical_dom_sf"/>
</dbReference>
<evidence type="ECO:0000313" key="3">
    <source>
        <dbReference type="Proteomes" id="UP000050509"/>
    </source>
</evidence>
<dbReference type="Gene3D" id="1.25.40.10">
    <property type="entry name" value="Tetratricopeptide repeat domain"/>
    <property type="match status" value="2"/>
</dbReference>
<feature type="repeat" description="TPR" evidence="1">
    <location>
        <begin position="110"/>
        <end position="143"/>
    </location>
</feature>
<dbReference type="SUPFAM" id="SSF48452">
    <property type="entry name" value="TPR-like"/>
    <property type="match status" value="1"/>
</dbReference>
<dbReference type="SMART" id="SM00028">
    <property type="entry name" value="TPR"/>
    <property type="match status" value="4"/>
</dbReference>
<dbReference type="InterPro" id="IPR044650">
    <property type="entry name" value="SRFR1-like"/>
</dbReference>
<dbReference type="AlphaFoldDB" id="A0A0P9DFH0"/>
<dbReference type="PANTHER" id="PTHR44749">
    <property type="entry name" value="SUPPRESSOR OF RPS4-RLD 1"/>
    <property type="match status" value="1"/>
</dbReference>
<feature type="repeat" description="TPR" evidence="1">
    <location>
        <begin position="144"/>
        <end position="177"/>
    </location>
</feature>
<gene>
    <name evidence="2" type="ORF">SE17_36220</name>
</gene>
<sequence>LQTFAQWVVDIARTLGSYDALKAAMLACERIQQLDLLANKPEDRARWNETEQRLREQLTRQANAQTQVASGSSTEGQILCDQGQMLLRQSQPEEAFALFERAITLNSRSHAAWLWRAMALTDMGRFNDALASYDRALEIEPDNARVWNSKAALLTELGRAEAALECLNRALEISNSDAKVKGVFWLNRGKALFILKRYREAREALVRSYQYDPSPESAAGIAACREQLEFVTSSSPVNA</sequence>
<keyword evidence="3" id="KW-1185">Reference proteome</keyword>